<dbReference type="AlphaFoldDB" id="A0AA86UQM8"/>
<evidence type="ECO:0000313" key="2">
    <source>
        <dbReference type="EMBL" id="CAI9960746.1"/>
    </source>
</evidence>
<feature type="transmembrane region" description="Helical" evidence="1">
    <location>
        <begin position="20"/>
        <end position="41"/>
    </location>
</feature>
<feature type="transmembrane region" description="Helical" evidence="1">
    <location>
        <begin position="111"/>
        <end position="138"/>
    </location>
</feature>
<evidence type="ECO:0000313" key="4">
    <source>
        <dbReference type="Proteomes" id="UP001642409"/>
    </source>
</evidence>
<feature type="transmembrane region" description="Helical" evidence="1">
    <location>
        <begin position="150"/>
        <end position="170"/>
    </location>
</feature>
<dbReference type="EMBL" id="CATOUU010000934">
    <property type="protein sequence ID" value="CAI9960746.1"/>
    <property type="molecule type" value="Genomic_DNA"/>
</dbReference>
<name>A0AA86UQM8_9EUKA</name>
<feature type="transmembrane region" description="Helical" evidence="1">
    <location>
        <begin position="238"/>
        <end position="260"/>
    </location>
</feature>
<evidence type="ECO:0000313" key="3">
    <source>
        <dbReference type="EMBL" id="CAL6038782.1"/>
    </source>
</evidence>
<accession>A0AA86UQM8</accession>
<keyword evidence="1" id="KW-0812">Transmembrane</keyword>
<reference evidence="2" key="1">
    <citation type="submission" date="2023-06" db="EMBL/GenBank/DDBJ databases">
        <authorList>
            <person name="Kurt Z."/>
        </authorList>
    </citation>
    <scope>NUCLEOTIDE SEQUENCE</scope>
</reference>
<proteinExistence type="predicted"/>
<gene>
    <name evidence="3" type="ORF">HINF_LOCUS37536</name>
    <name evidence="2" type="ORF">HINF_LOCUS48391</name>
</gene>
<keyword evidence="1" id="KW-1133">Transmembrane helix</keyword>
<sequence length="302" mass="33994">MASAFLNILTGRFTSNLQLVLYLALMLLIFSSFLLAAWLTFNQNILLTTGSKSMYYTPWSYTFSKLGSFDPECNPDYYFFFSASLWTLALFDIPLTIFIHRRNMVISKPGAVVSTVFYVIGQLGIVLDGCFCSSHKFILNSKVSFMSVHIKVSGAGMGGSALAIVNNCILMVRDRFKVKRVKWADHSGMRLFRCSGQIICAGVLMAVIFVVSVVFQEMELDTKYIQHEWVKYVAGADIWENICIFALIISIVWNAVVMPIEIPVINTKQEATQEVISFQQIEIESSQIFTRVVINTSKTGLQ</sequence>
<dbReference type="Proteomes" id="UP001642409">
    <property type="component" value="Unassembled WGS sequence"/>
</dbReference>
<reference evidence="3 4" key="2">
    <citation type="submission" date="2024-07" db="EMBL/GenBank/DDBJ databases">
        <authorList>
            <person name="Akdeniz Z."/>
        </authorList>
    </citation>
    <scope>NUCLEOTIDE SEQUENCE [LARGE SCALE GENOMIC DNA]</scope>
</reference>
<keyword evidence="1" id="KW-0472">Membrane</keyword>
<keyword evidence="4" id="KW-1185">Reference proteome</keyword>
<comment type="caution">
    <text evidence="2">The sequence shown here is derived from an EMBL/GenBank/DDBJ whole genome shotgun (WGS) entry which is preliminary data.</text>
</comment>
<feature type="transmembrane region" description="Helical" evidence="1">
    <location>
        <begin position="191"/>
        <end position="215"/>
    </location>
</feature>
<evidence type="ECO:0000256" key="1">
    <source>
        <dbReference type="SAM" id="Phobius"/>
    </source>
</evidence>
<organism evidence="2">
    <name type="scientific">Hexamita inflata</name>
    <dbReference type="NCBI Taxonomy" id="28002"/>
    <lineage>
        <taxon>Eukaryota</taxon>
        <taxon>Metamonada</taxon>
        <taxon>Diplomonadida</taxon>
        <taxon>Hexamitidae</taxon>
        <taxon>Hexamitinae</taxon>
        <taxon>Hexamita</taxon>
    </lineage>
</organism>
<feature type="transmembrane region" description="Helical" evidence="1">
    <location>
        <begin position="77"/>
        <end position="99"/>
    </location>
</feature>
<protein>
    <submittedName>
        <fullName evidence="2">Uncharacterized protein</fullName>
    </submittedName>
</protein>
<dbReference type="EMBL" id="CAXDID020000140">
    <property type="protein sequence ID" value="CAL6038782.1"/>
    <property type="molecule type" value="Genomic_DNA"/>
</dbReference>